<evidence type="ECO:0000313" key="3">
    <source>
        <dbReference type="Proteomes" id="UP000190460"/>
    </source>
</evidence>
<reference evidence="2 3" key="1">
    <citation type="submission" date="2017-02" db="EMBL/GenBank/DDBJ databases">
        <authorList>
            <person name="Peterson S.W."/>
        </authorList>
    </citation>
    <scope>NUCLEOTIDE SEQUENCE [LARGE SCALE GENOMIC DNA]</scope>
    <source>
        <strain evidence="2 3">ATCC 49788</strain>
    </source>
</reference>
<accession>A0A1T4X3F5</accession>
<feature type="signal peptide" evidence="1">
    <location>
        <begin position="1"/>
        <end position="25"/>
    </location>
</feature>
<keyword evidence="3" id="KW-1185">Reference proteome</keyword>
<evidence type="ECO:0000313" key="2">
    <source>
        <dbReference type="EMBL" id="SKA84183.1"/>
    </source>
</evidence>
<sequence length="113" mass="12922">MARIQSKQAAYLASLFMLGAGSIQANEPTAEPGSAWYYHETLTTPADSRAILKPYQHPEFRQRSLGNQAAFKQWPWLKQYKLQQDKAQARQTYLIPQSRQGTALPFWPSLKPK</sequence>
<evidence type="ECO:0000256" key="1">
    <source>
        <dbReference type="SAM" id="SignalP"/>
    </source>
</evidence>
<protein>
    <submittedName>
        <fullName evidence="2">Uncharacterized protein</fullName>
    </submittedName>
</protein>
<keyword evidence="1" id="KW-0732">Signal</keyword>
<name>A0A1T4X3F5_9GAMM</name>
<feature type="chain" id="PRO_5012662263" evidence="1">
    <location>
        <begin position="26"/>
        <end position="113"/>
    </location>
</feature>
<dbReference type="Proteomes" id="UP000190460">
    <property type="component" value="Unassembled WGS sequence"/>
</dbReference>
<organism evidence="2 3">
    <name type="scientific">Thiothrix eikelboomii</name>
    <dbReference type="NCBI Taxonomy" id="92487"/>
    <lineage>
        <taxon>Bacteria</taxon>
        <taxon>Pseudomonadati</taxon>
        <taxon>Pseudomonadota</taxon>
        <taxon>Gammaproteobacteria</taxon>
        <taxon>Thiotrichales</taxon>
        <taxon>Thiotrichaceae</taxon>
        <taxon>Thiothrix</taxon>
    </lineage>
</organism>
<proteinExistence type="predicted"/>
<dbReference type="EMBL" id="FUYB01000012">
    <property type="protein sequence ID" value="SKA84183.1"/>
    <property type="molecule type" value="Genomic_DNA"/>
</dbReference>
<gene>
    <name evidence="2" type="ORF">SAMN02745130_02499</name>
</gene>
<dbReference type="AlphaFoldDB" id="A0A1T4X3F5"/>
<dbReference type="STRING" id="92487.SAMN02745130_02499"/>
<dbReference type="RefSeq" id="WP_078922967.1">
    <property type="nucleotide sequence ID" value="NZ_FUYB01000012.1"/>
</dbReference>